<keyword evidence="1" id="KW-0472">Membrane</keyword>
<dbReference type="Gene3D" id="3.30.530.20">
    <property type="match status" value="1"/>
</dbReference>
<keyword evidence="3" id="KW-1185">Reference proteome</keyword>
<proteinExistence type="predicted"/>
<dbReference type="RefSeq" id="WP_377410760.1">
    <property type="nucleotide sequence ID" value="NZ_JBHSCY010000002.1"/>
</dbReference>
<dbReference type="EMBL" id="JBHSCY010000002">
    <property type="protein sequence ID" value="MFC4269573.1"/>
    <property type="molecule type" value="Genomic_DNA"/>
</dbReference>
<sequence>MKRIKIILGIISVLVVIFFATGSFIKETSYTASIKINKPLESVFKEFNDMENTKKWIPEIKSIDTISSNYAITGSVFKIAIDNQGETINMTEKVLAYIPNEKVTLFYDAENMLKTNDYIFSEENGVTNIVLNATCSSDSYILSCLFPYFKGTFRNQDQQYLTNFKEFLENGSVK</sequence>
<protein>
    <submittedName>
        <fullName evidence="2">SRPBCC family protein</fullName>
    </submittedName>
</protein>
<evidence type="ECO:0000313" key="2">
    <source>
        <dbReference type="EMBL" id="MFC4269573.1"/>
    </source>
</evidence>
<feature type="transmembrane region" description="Helical" evidence="1">
    <location>
        <begin position="6"/>
        <end position="25"/>
    </location>
</feature>
<keyword evidence="1" id="KW-1133">Transmembrane helix</keyword>
<dbReference type="SUPFAM" id="SSF55961">
    <property type="entry name" value="Bet v1-like"/>
    <property type="match status" value="1"/>
</dbReference>
<comment type="caution">
    <text evidence="2">The sequence shown here is derived from an EMBL/GenBank/DDBJ whole genome shotgun (WGS) entry which is preliminary data.</text>
</comment>
<name>A0ABV8RCD0_9FLAO</name>
<organism evidence="2 3">
    <name type="scientific">Polaribacter marinivivus</name>
    <dbReference type="NCBI Taxonomy" id="1524260"/>
    <lineage>
        <taxon>Bacteria</taxon>
        <taxon>Pseudomonadati</taxon>
        <taxon>Bacteroidota</taxon>
        <taxon>Flavobacteriia</taxon>
        <taxon>Flavobacteriales</taxon>
        <taxon>Flavobacteriaceae</taxon>
    </lineage>
</organism>
<keyword evidence="1" id="KW-0812">Transmembrane</keyword>
<evidence type="ECO:0000256" key="1">
    <source>
        <dbReference type="SAM" id="Phobius"/>
    </source>
</evidence>
<accession>A0ABV8RCD0</accession>
<reference evidence="3" key="1">
    <citation type="journal article" date="2019" name="Int. J. Syst. Evol. Microbiol.">
        <title>The Global Catalogue of Microorganisms (GCM) 10K type strain sequencing project: providing services to taxonomists for standard genome sequencing and annotation.</title>
        <authorList>
            <consortium name="The Broad Institute Genomics Platform"/>
            <consortium name="The Broad Institute Genome Sequencing Center for Infectious Disease"/>
            <person name="Wu L."/>
            <person name="Ma J."/>
        </authorList>
    </citation>
    <scope>NUCLEOTIDE SEQUENCE [LARGE SCALE GENOMIC DNA]</scope>
    <source>
        <strain evidence="3">CECT 8655</strain>
    </source>
</reference>
<dbReference type="Proteomes" id="UP001595826">
    <property type="component" value="Unassembled WGS sequence"/>
</dbReference>
<evidence type="ECO:0000313" key="3">
    <source>
        <dbReference type="Proteomes" id="UP001595826"/>
    </source>
</evidence>
<dbReference type="CDD" id="cd07812">
    <property type="entry name" value="SRPBCC"/>
    <property type="match status" value="1"/>
</dbReference>
<gene>
    <name evidence="2" type="ORF">ACFOWD_11700</name>
</gene>
<dbReference type="InterPro" id="IPR023393">
    <property type="entry name" value="START-like_dom_sf"/>
</dbReference>